<accession>A0A1X0DIT5</accession>
<feature type="signal peptide" evidence="2">
    <location>
        <begin position="1"/>
        <end position="28"/>
    </location>
</feature>
<feature type="chain" id="PRO_5043478521" evidence="2">
    <location>
        <begin position="29"/>
        <end position="187"/>
    </location>
</feature>
<keyword evidence="2" id="KW-0732">Signal</keyword>
<dbReference type="EMBL" id="MVHS01000008">
    <property type="protein sequence ID" value="ORA72326.1"/>
    <property type="molecule type" value="Genomic_DNA"/>
</dbReference>
<keyword evidence="4" id="KW-1185">Reference proteome</keyword>
<comment type="caution">
    <text evidence="3">The sequence shown here is derived from an EMBL/GenBank/DDBJ whole genome shotgun (WGS) entry which is preliminary data.</text>
</comment>
<gene>
    <name evidence="3" type="ORF">BST26_05225</name>
</gene>
<evidence type="ECO:0000313" key="4">
    <source>
        <dbReference type="Proteomes" id="UP000192801"/>
    </source>
</evidence>
<sequence length="187" mass="19183">MNSPRSGALRRAAGITVAVAALPLLLLAAPGATGFQAGADPGTENSDNQENQNPDNQNNDDQDPNKDQNQAPNLPDNQNKNQNQQSVGGGRFSGTYTGVAHYRTADQPLTGHYSSPCAACDASVGGNTLTWTGVGWTTSQPGPCSPIVTMFVPTSVSGGYAQTIAASVTGQCGQQEPVLGTLTRVGP</sequence>
<reference evidence="3 4" key="1">
    <citation type="submission" date="2016-12" db="EMBL/GenBank/DDBJ databases">
        <title>The new phylogeny of genus Mycobacterium.</title>
        <authorList>
            <person name="Tortoli E."/>
            <person name="Trovato A."/>
            <person name="Cirillo D.M."/>
        </authorList>
    </citation>
    <scope>NUCLEOTIDE SEQUENCE [LARGE SCALE GENOMIC DNA]</scope>
    <source>
        <strain evidence="3 4">DSM 45130</strain>
    </source>
</reference>
<feature type="region of interest" description="Disordered" evidence="1">
    <location>
        <begin position="33"/>
        <end position="94"/>
    </location>
</feature>
<dbReference type="STRING" id="444597.BST26_05225"/>
<proteinExistence type="predicted"/>
<protein>
    <submittedName>
        <fullName evidence="3">Uncharacterized protein</fullName>
    </submittedName>
</protein>
<dbReference type="AlphaFoldDB" id="A0A1X0DIT5"/>
<evidence type="ECO:0000313" key="3">
    <source>
        <dbReference type="EMBL" id="ORA72326.1"/>
    </source>
</evidence>
<evidence type="ECO:0000256" key="1">
    <source>
        <dbReference type="SAM" id="MobiDB-lite"/>
    </source>
</evidence>
<name>A0A1X0DIT5_9MYCO</name>
<feature type="compositionally biased region" description="Polar residues" evidence="1">
    <location>
        <begin position="75"/>
        <end position="86"/>
    </location>
</feature>
<feature type="compositionally biased region" description="Low complexity" evidence="1">
    <location>
        <begin position="45"/>
        <end position="59"/>
    </location>
</feature>
<evidence type="ECO:0000256" key="2">
    <source>
        <dbReference type="SAM" id="SignalP"/>
    </source>
</evidence>
<organism evidence="3 4">
    <name type="scientific">Mycolicibacterium insubricum</name>
    <dbReference type="NCBI Taxonomy" id="444597"/>
    <lineage>
        <taxon>Bacteria</taxon>
        <taxon>Bacillati</taxon>
        <taxon>Actinomycetota</taxon>
        <taxon>Actinomycetes</taxon>
        <taxon>Mycobacteriales</taxon>
        <taxon>Mycobacteriaceae</taxon>
        <taxon>Mycolicibacterium</taxon>
    </lineage>
</organism>
<dbReference type="Proteomes" id="UP000192801">
    <property type="component" value="Unassembled WGS sequence"/>
</dbReference>